<dbReference type="AlphaFoldDB" id="A0A097STE1"/>
<dbReference type="SUPFAM" id="SSF46973">
    <property type="entry name" value="Enzyme IIa from lactose specific PTS, IIa-lac"/>
    <property type="match status" value="1"/>
</dbReference>
<dbReference type="EMBL" id="CP007711">
    <property type="protein sequence ID" value="AIV03842.1"/>
    <property type="molecule type" value="Genomic_DNA"/>
</dbReference>
<dbReference type="Pfam" id="PF02255">
    <property type="entry name" value="PTS_IIA"/>
    <property type="match status" value="1"/>
</dbReference>
<keyword evidence="4" id="KW-0598">Phosphotransferase system</keyword>
<dbReference type="PANTHER" id="PTHR34382:SF7">
    <property type="entry name" value="PTS SYSTEM N,N'-DIACETYLCHITOBIOSE-SPECIFIC EIIA COMPONENT"/>
    <property type="match status" value="1"/>
</dbReference>
<organism evidence="5 6">
    <name type="scientific">Candidatus Malacoplasma girerdii</name>
    <dbReference type="NCBI Taxonomy" id="1318617"/>
    <lineage>
        <taxon>Bacteria</taxon>
        <taxon>Bacillati</taxon>
        <taxon>Mycoplasmatota</taxon>
        <taxon>Mycoplasmoidales</taxon>
        <taxon>Mycoplasmoidaceae</taxon>
        <taxon>Malacoplasma</taxon>
    </lineage>
</organism>
<keyword evidence="1" id="KW-0813">Transport</keyword>
<dbReference type="PANTHER" id="PTHR34382">
    <property type="entry name" value="PTS SYSTEM N,N'-DIACETYLCHITOBIOSE-SPECIFIC EIIA COMPONENT"/>
    <property type="match status" value="1"/>
</dbReference>
<evidence type="ECO:0000313" key="5">
    <source>
        <dbReference type="EMBL" id="AIV03842.1"/>
    </source>
</evidence>
<dbReference type="STRING" id="1318617.MGM1_4770"/>
<evidence type="ECO:0000256" key="1">
    <source>
        <dbReference type="ARBA" id="ARBA00022448"/>
    </source>
</evidence>
<dbReference type="KEGG" id="mgj:MGM1_4770"/>
<dbReference type="HOGENOM" id="CLU_152490_1_0_14"/>
<keyword evidence="2" id="KW-0762">Sugar transport</keyword>
<keyword evidence="6" id="KW-1185">Reference proteome</keyword>
<dbReference type="GO" id="GO:0009401">
    <property type="term" value="P:phosphoenolpyruvate-dependent sugar phosphotransferase system"/>
    <property type="evidence" value="ECO:0007669"/>
    <property type="project" value="UniProtKB-KW"/>
</dbReference>
<dbReference type="InterPro" id="IPR003188">
    <property type="entry name" value="PTS_IIA_lac/cel"/>
</dbReference>
<evidence type="ECO:0000256" key="4">
    <source>
        <dbReference type="ARBA" id="ARBA00022683"/>
    </source>
</evidence>
<reference evidence="5 6" key="1">
    <citation type="journal article" date="2014" name="PLoS ONE">
        <title>An emerging Mycoplasma associated with trichomoniasis, vaginal infection and disease.</title>
        <authorList>
            <consortium name="Vaginal Microbiome Consortium"/>
            <person name="Fettweis J.M."/>
            <person name="Serrano M.G."/>
            <person name="Huang B."/>
            <person name="Brooks J.P."/>
            <person name="Glascock A.L."/>
            <person name="Sheth N.U."/>
            <person name="Strauss J.F.III."/>
            <person name="Jefferson K.K."/>
            <person name="Buck G.A."/>
        </authorList>
    </citation>
    <scope>NUCLEOTIDE SEQUENCE [LARGE SCALE GENOMIC DNA]</scope>
    <source>
        <strain evidence="5 6">VCU_M1</strain>
    </source>
</reference>
<evidence type="ECO:0000256" key="2">
    <source>
        <dbReference type="ARBA" id="ARBA00022597"/>
    </source>
</evidence>
<dbReference type="InterPro" id="IPR036542">
    <property type="entry name" value="PTS_IIA_lac/cel_sf"/>
</dbReference>
<dbReference type="Gene3D" id="1.20.58.80">
    <property type="entry name" value="Phosphotransferase system, lactose/cellobiose-type IIA subunit"/>
    <property type="match status" value="1"/>
</dbReference>
<proteinExistence type="predicted"/>
<keyword evidence="3" id="KW-0808">Transferase</keyword>
<name>A0A097STE1_9BACT</name>
<dbReference type="GO" id="GO:0016740">
    <property type="term" value="F:transferase activity"/>
    <property type="evidence" value="ECO:0007669"/>
    <property type="project" value="UniProtKB-KW"/>
</dbReference>
<evidence type="ECO:0000256" key="3">
    <source>
        <dbReference type="ARBA" id="ARBA00022679"/>
    </source>
</evidence>
<dbReference type="Proteomes" id="UP000030066">
    <property type="component" value="Chromosome"/>
</dbReference>
<accession>A0A097STE1</accession>
<protein>
    <submittedName>
        <fullName evidence="5">Lactose-specific phosphotransferase enzyme IIA component</fullName>
    </submittedName>
</protein>
<dbReference type="eggNOG" id="COG1447">
    <property type="taxonomic scope" value="Bacteria"/>
</dbReference>
<evidence type="ECO:0000313" key="6">
    <source>
        <dbReference type="Proteomes" id="UP000030066"/>
    </source>
</evidence>
<sequence length="120" mass="13123">MKKTQIQATAYQVGFEIVALAGDARSILLQTIDLLKGYKKASATQKKTILAAVAKNQKEAKELLDECHVKQTSLLQAEAKGTKSEFSFLVVHAQDHLMTSLLLSELVDTFANLFTDGAIK</sequence>
<gene>
    <name evidence="5" type="ORF">MGM1_4770</name>
</gene>